<dbReference type="RefSeq" id="WP_136731680.1">
    <property type="nucleotide sequence ID" value="NZ_JAOPYF010000124.1"/>
</dbReference>
<protein>
    <recommendedName>
        <fullName evidence="3">IS110 family transposase</fullName>
    </recommendedName>
</protein>
<dbReference type="EMBL" id="SUMC01000278">
    <property type="protein sequence ID" value="TJZ92469.1"/>
    <property type="molecule type" value="Genomic_DNA"/>
</dbReference>
<evidence type="ECO:0000313" key="1">
    <source>
        <dbReference type="EMBL" id="TJZ92469.1"/>
    </source>
</evidence>
<reference evidence="1 2" key="1">
    <citation type="submission" date="2019-04" db="EMBL/GenBank/DDBJ databases">
        <title>Streptomyces oryziradicis sp. nov., a novel actinomycete isolated from rhizosphere soil of rice (Oryza sativa L.).</title>
        <authorList>
            <person name="Li C."/>
        </authorList>
    </citation>
    <scope>NUCLEOTIDE SEQUENCE [LARGE SCALE GENOMIC DNA]</scope>
    <source>
        <strain evidence="1 2">NEAU-C40</strain>
    </source>
</reference>
<organism evidence="1 2">
    <name type="scientific">Actinacidiphila oryziradicis</name>
    <dbReference type="NCBI Taxonomy" id="2571141"/>
    <lineage>
        <taxon>Bacteria</taxon>
        <taxon>Bacillati</taxon>
        <taxon>Actinomycetota</taxon>
        <taxon>Actinomycetes</taxon>
        <taxon>Kitasatosporales</taxon>
        <taxon>Streptomycetaceae</taxon>
        <taxon>Actinacidiphila</taxon>
    </lineage>
</organism>
<dbReference type="AlphaFoldDB" id="A0A4U0RB83"/>
<comment type="caution">
    <text evidence="1">The sequence shown here is derived from an EMBL/GenBank/DDBJ whole genome shotgun (WGS) entry which is preliminary data.</text>
</comment>
<gene>
    <name evidence="1" type="ORF">FCI23_55075</name>
</gene>
<evidence type="ECO:0000313" key="2">
    <source>
        <dbReference type="Proteomes" id="UP000305778"/>
    </source>
</evidence>
<evidence type="ECO:0008006" key="3">
    <source>
        <dbReference type="Google" id="ProtNLM"/>
    </source>
</evidence>
<accession>A0A4U0RB83</accession>
<proteinExistence type="predicted"/>
<dbReference type="Proteomes" id="UP000305778">
    <property type="component" value="Unassembled WGS sequence"/>
</dbReference>
<name>A0A4U0RB83_9ACTN</name>
<sequence>MSVYVGIDVHRKRSQIAVVEEDGAVRVNRNVPNGVGTVLGVIGDLPIGAPVAFEACRVPKVTHCL</sequence>
<keyword evidence="2" id="KW-1185">Reference proteome</keyword>